<feature type="compositionally biased region" description="Polar residues" evidence="1">
    <location>
        <begin position="537"/>
        <end position="552"/>
    </location>
</feature>
<name>A0A6A6QXG6_9PEZI</name>
<evidence type="ECO:0000256" key="3">
    <source>
        <dbReference type="SAM" id="SignalP"/>
    </source>
</evidence>
<organism evidence="4 5">
    <name type="scientific">Lophium mytilinum</name>
    <dbReference type="NCBI Taxonomy" id="390894"/>
    <lineage>
        <taxon>Eukaryota</taxon>
        <taxon>Fungi</taxon>
        <taxon>Dikarya</taxon>
        <taxon>Ascomycota</taxon>
        <taxon>Pezizomycotina</taxon>
        <taxon>Dothideomycetes</taxon>
        <taxon>Pleosporomycetidae</taxon>
        <taxon>Mytilinidiales</taxon>
        <taxon>Mytilinidiaceae</taxon>
        <taxon>Lophium</taxon>
    </lineage>
</organism>
<keyword evidence="5" id="KW-1185">Reference proteome</keyword>
<keyword evidence="3" id="KW-0732">Signal</keyword>
<dbReference type="EMBL" id="MU004187">
    <property type="protein sequence ID" value="KAF2497121.1"/>
    <property type="molecule type" value="Genomic_DNA"/>
</dbReference>
<dbReference type="Proteomes" id="UP000799750">
    <property type="component" value="Unassembled WGS sequence"/>
</dbReference>
<feature type="compositionally biased region" description="Low complexity" evidence="1">
    <location>
        <begin position="36"/>
        <end position="55"/>
    </location>
</feature>
<protein>
    <recommendedName>
        <fullName evidence="6">Zincin</fullName>
    </recommendedName>
</protein>
<feature type="region of interest" description="Disordered" evidence="1">
    <location>
        <begin position="36"/>
        <end position="60"/>
    </location>
</feature>
<keyword evidence="2" id="KW-0472">Membrane</keyword>
<evidence type="ECO:0000313" key="5">
    <source>
        <dbReference type="Proteomes" id="UP000799750"/>
    </source>
</evidence>
<feature type="region of interest" description="Disordered" evidence="1">
    <location>
        <begin position="497"/>
        <end position="556"/>
    </location>
</feature>
<feature type="transmembrane region" description="Helical" evidence="2">
    <location>
        <begin position="565"/>
        <end position="589"/>
    </location>
</feature>
<dbReference type="OrthoDB" id="5426733at2759"/>
<evidence type="ECO:0000313" key="4">
    <source>
        <dbReference type="EMBL" id="KAF2497121.1"/>
    </source>
</evidence>
<feature type="compositionally biased region" description="Polar residues" evidence="1">
    <location>
        <begin position="519"/>
        <end position="529"/>
    </location>
</feature>
<dbReference type="AlphaFoldDB" id="A0A6A6QXG6"/>
<proteinExistence type="predicted"/>
<keyword evidence="2" id="KW-1133">Transmembrane helix</keyword>
<gene>
    <name evidence="4" type="ORF">BU16DRAFT_538236</name>
</gene>
<accession>A0A6A6QXG6</accession>
<feature type="signal peptide" evidence="3">
    <location>
        <begin position="1"/>
        <end position="24"/>
    </location>
</feature>
<sequence length="594" mass="65818">MAPNALRLTVALVALTSFAISSQAAQVTSSEAGHITSSQAAQPASSQAAPTSSQAVPVAPSRAVQVTSSEGSHVASSQPAQVASSQALTCPHSGYSPDPALFMFEWPPSCPAVQPASSQAVPVTSSQAIQVRLKPWFHVKQGPMSIGGCDSHLEKLEAAYEEAIILAQGGAEWMEKLRQPRPNRTEDRLGYLHWNKASKSVYDIFGITVDPWDEIPPRKVRSALEYIGNAYRAVAEHAFETESLQDPIARPKLFCGDKFATKIKKASDIQDEKLRSEYWSGVVGTLANVDPGDGLGVTQPWTTLLNTDDFCPKGFGGATDITFNYTFICPSMLSDYPTIGHQRFLYDRDENPATQRAATSMNEIHKLSTLLLHEFFHLYTHIEDHFEIMADESTYLTIKPPKQPGLDSTKSLYGYNQSYMLARIYPENAEEKNVTGRYKTLQTVDTYVMFAKSMFFEDFTFEGFAGWARPIPGVDLHITEWGSFVWHDQRYRFQGVKSKTRKLQAPPTSPELQAPPASLTPQASPTSPEFQAPPASLTPQTSPTSPEFQASPKSPMRPLEHPHHWYHSFSMVYGTTIFAGIVLVAWFFWRPLIM</sequence>
<evidence type="ECO:0000256" key="1">
    <source>
        <dbReference type="SAM" id="MobiDB-lite"/>
    </source>
</evidence>
<evidence type="ECO:0008006" key="6">
    <source>
        <dbReference type="Google" id="ProtNLM"/>
    </source>
</evidence>
<feature type="chain" id="PRO_5025664985" description="Zincin" evidence="3">
    <location>
        <begin position="25"/>
        <end position="594"/>
    </location>
</feature>
<evidence type="ECO:0000256" key="2">
    <source>
        <dbReference type="SAM" id="Phobius"/>
    </source>
</evidence>
<reference evidence="4" key="1">
    <citation type="journal article" date="2020" name="Stud. Mycol.">
        <title>101 Dothideomycetes genomes: a test case for predicting lifestyles and emergence of pathogens.</title>
        <authorList>
            <person name="Haridas S."/>
            <person name="Albert R."/>
            <person name="Binder M."/>
            <person name="Bloem J."/>
            <person name="Labutti K."/>
            <person name="Salamov A."/>
            <person name="Andreopoulos B."/>
            <person name="Baker S."/>
            <person name="Barry K."/>
            <person name="Bills G."/>
            <person name="Bluhm B."/>
            <person name="Cannon C."/>
            <person name="Castanera R."/>
            <person name="Culley D."/>
            <person name="Daum C."/>
            <person name="Ezra D."/>
            <person name="Gonzalez J."/>
            <person name="Henrissat B."/>
            <person name="Kuo A."/>
            <person name="Liang C."/>
            <person name="Lipzen A."/>
            <person name="Lutzoni F."/>
            <person name="Magnuson J."/>
            <person name="Mondo S."/>
            <person name="Nolan M."/>
            <person name="Ohm R."/>
            <person name="Pangilinan J."/>
            <person name="Park H.-J."/>
            <person name="Ramirez L."/>
            <person name="Alfaro M."/>
            <person name="Sun H."/>
            <person name="Tritt A."/>
            <person name="Yoshinaga Y."/>
            <person name="Zwiers L.-H."/>
            <person name="Turgeon B."/>
            <person name="Goodwin S."/>
            <person name="Spatafora J."/>
            <person name="Crous P."/>
            <person name="Grigoriev I."/>
        </authorList>
    </citation>
    <scope>NUCLEOTIDE SEQUENCE</scope>
    <source>
        <strain evidence="4">CBS 269.34</strain>
    </source>
</reference>
<keyword evidence="2" id="KW-0812">Transmembrane</keyword>